<dbReference type="AlphaFoldDB" id="A0A4R5V8U0"/>
<evidence type="ECO:0000256" key="1">
    <source>
        <dbReference type="SAM" id="SignalP"/>
    </source>
</evidence>
<feature type="signal peptide" evidence="1">
    <location>
        <begin position="1"/>
        <end position="20"/>
    </location>
</feature>
<dbReference type="EMBL" id="SMUW01000028">
    <property type="protein sequence ID" value="TDK47966.1"/>
    <property type="molecule type" value="Genomic_DNA"/>
</dbReference>
<accession>A0A4R5V8U0</accession>
<dbReference type="Proteomes" id="UP000295438">
    <property type="component" value="Unassembled WGS sequence"/>
</dbReference>
<protein>
    <submittedName>
        <fullName evidence="3">Class A beta-lactamase-related serine hydrolase</fullName>
    </submittedName>
</protein>
<dbReference type="InterPro" id="IPR050491">
    <property type="entry name" value="AmpC-like"/>
</dbReference>
<proteinExistence type="predicted"/>
<dbReference type="InterPro" id="IPR001466">
    <property type="entry name" value="Beta-lactam-related"/>
</dbReference>
<feature type="domain" description="Beta-lactamase-related" evidence="2">
    <location>
        <begin position="37"/>
        <end position="343"/>
    </location>
</feature>
<dbReference type="GO" id="GO:0016787">
    <property type="term" value="F:hydrolase activity"/>
    <property type="evidence" value="ECO:0007669"/>
    <property type="project" value="UniProtKB-KW"/>
</dbReference>
<evidence type="ECO:0000313" key="3">
    <source>
        <dbReference type="EMBL" id="TDK47966.1"/>
    </source>
</evidence>
<dbReference type="InterPro" id="IPR012338">
    <property type="entry name" value="Beta-lactam/transpept-like"/>
</dbReference>
<sequence>MKKLALIFILYINAIGISFAQLNADQVAAIDSVFRKWNQPGMPGGSVAVMQDGRVLYSKAFGLASIDFGVPNSPNTLFNIASVSKQFTAMAIVRMAEKGLLSLDDEVQKYLPEVPDFGQPITFRHLIHHSSGLRSVHDMLGLAGWRGDDLRTNEDVFRFVTLQKDLNYPVGERFGYCNTGYVLMALVVEGLSGKSFAEWIKNEVFDPLGMTHTYVEDNYTRVIPGNAFSYYHSQGAIFERAMDYWNYTGAGNIHSTTEDLLYWAKNLYRPTPGWENAFEQIKEVGIYSNGQPSNYAFGLFVDEFNGHKRIHHSGSIGGFRAQLATFPESRLSIVMLSNYSSSNLGQRLTRLSEIILGTDLSSQDQSIVKAKEADALESNDSKLFVGKYWDTYEKQLIQILAGDSGIVAKVGESEFLLNHLGNGTFAFPKSDGRELRFEIEEGEVNGARLLSKEEIINPLILLGENAFSVADLENFEGEFYSEELQTSYWFSVNGEGLVAYHPRHGEIPLERLTANAFRGSWPVLTVEFFPDSEGKVKQVKLSNGRVKNLRLSRLD</sequence>
<organism evidence="3 4">
    <name type="scientific">Algoriphagus formosus</name>
    <dbReference type="NCBI Taxonomy" id="2007308"/>
    <lineage>
        <taxon>Bacteria</taxon>
        <taxon>Pseudomonadati</taxon>
        <taxon>Bacteroidota</taxon>
        <taxon>Cytophagia</taxon>
        <taxon>Cytophagales</taxon>
        <taxon>Cyclobacteriaceae</taxon>
        <taxon>Algoriphagus</taxon>
    </lineage>
</organism>
<evidence type="ECO:0000313" key="4">
    <source>
        <dbReference type="Proteomes" id="UP000295438"/>
    </source>
</evidence>
<reference evidence="3 4" key="1">
    <citation type="submission" date="2019-03" db="EMBL/GenBank/DDBJ databases">
        <title>Algoriphagus aquimaris sp. nov., isolated form marine sediment in Pohang, Korea.</title>
        <authorList>
            <person name="Kim J."/>
            <person name="Yoon S.-H."/>
            <person name="Lee S.-S."/>
        </authorList>
    </citation>
    <scope>NUCLEOTIDE SEQUENCE [LARGE SCALE GENOMIC DNA]</scope>
    <source>
        <strain evidence="3 4">F21</strain>
    </source>
</reference>
<dbReference type="Gene3D" id="3.40.710.10">
    <property type="entry name" value="DD-peptidase/beta-lactamase superfamily"/>
    <property type="match status" value="1"/>
</dbReference>
<dbReference type="SUPFAM" id="SSF56601">
    <property type="entry name" value="beta-lactamase/transpeptidase-like"/>
    <property type="match status" value="1"/>
</dbReference>
<feature type="chain" id="PRO_5020377748" evidence="1">
    <location>
        <begin position="21"/>
        <end position="555"/>
    </location>
</feature>
<dbReference type="RefSeq" id="WP_100630056.1">
    <property type="nucleotide sequence ID" value="NZ_SMUW01000028.1"/>
</dbReference>
<comment type="caution">
    <text evidence="3">The sequence shown here is derived from an EMBL/GenBank/DDBJ whole genome shotgun (WGS) entry which is preliminary data.</text>
</comment>
<name>A0A4R5V8U0_9BACT</name>
<keyword evidence="1" id="KW-0732">Signal</keyword>
<dbReference type="PANTHER" id="PTHR46825">
    <property type="entry name" value="D-ALANYL-D-ALANINE-CARBOXYPEPTIDASE/ENDOPEPTIDASE AMPH"/>
    <property type="match status" value="1"/>
</dbReference>
<gene>
    <name evidence="3" type="ORF">E1898_04640</name>
</gene>
<dbReference type="Pfam" id="PF00144">
    <property type="entry name" value="Beta-lactamase"/>
    <property type="match status" value="1"/>
</dbReference>
<keyword evidence="3" id="KW-0378">Hydrolase</keyword>
<dbReference type="PANTHER" id="PTHR46825:SF9">
    <property type="entry name" value="BETA-LACTAMASE-RELATED DOMAIN-CONTAINING PROTEIN"/>
    <property type="match status" value="1"/>
</dbReference>
<keyword evidence="4" id="KW-1185">Reference proteome</keyword>
<evidence type="ECO:0000259" key="2">
    <source>
        <dbReference type="Pfam" id="PF00144"/>
    </source>
</evidence>